<accession>A0A163A6M2</accession>
<organism evidence="1 2">
    <name type="scientific">Phycomyces blakesleeanus (strain ATCC 8743b / DSM 1359 / FGSC 10004 / NBRC 33097 / NRRL 1555)</name>
    <dbReference type="NCBI Taxonomy" id="763407"/>
    <lineage>
        <taxon>Eukaryota</taxon>
        <taxon>Fungi</taxon>
        <taxon>Fungi incertae sedis</taxon>
        <taxon>Mucoromycota</taxon>
        <taxon>Mucoromycotina</taxon>
        <taxon>Mucoromycetes</taxon>
        <taxon>Mucorales</taxon>
        <taxon>Phycomycetaceae</taxon>
        <taxon>Phycomyces</taxon>
    </lineage>
</organism>
<keyword evidence="2" id="KW-1185">Reference proteome</keyword>
<dbReference type="InParanoid" id="A0A163A6M2"/>
<evidence type="ECO:0000313" key="1">
    <source>
        <dbReference type="EMBL" id="OAD71431.1"/>
    </source>
</evidence>
<dbReference type="EMBL" id="KV440986">
    <property type="protein sequence ID" value="OAD71431.1"/>
    <property type="molecule type" value="Genomic_DNA"/>
</dbReference>
<dbReference type="RefSeq" id="XP_018289471.1">
    <property type="nucleotide sequence ID" value="XM_018436430.1"/>
</dbReference>
<name>A0A163A6M2_PHYB8</name>
<sequence length="293" mass="33351">MCNSKMSCPLRHYFLLKVVKRKEDFICGVGQIKLGQEVLGEDFLVDSEIREASNLLHSASARTITNAASVTRSTDSAVIQLIQNMHETLIAVLKGQEQILMEIADIKNDLNKRESTEQEDEASIPSIDPIRRPVSNIKDITMRHIHKMISQDLGIEVTKVEKSKLHTCTLLICDQLAALPSVQALGPRPKWGSIPKRDKKMICARHASMLKANGIDFTRCHGNWASIAKVGQLWKDRQKREINNTPSITKYLWICFKPSTSLVTEFNWSFCDLTRQKTEKRELLTESWFLVFT</sequence>
<proteinExistence type="predicted"/>
<evidence type="ECO:0000313" key="2">
    <source>
        <dbReference type="Proteomes" id="UP000077315"/>
    </source>
</evidence>
<dbReference type="AlphaFoldDB" id="A0A163A6M2"/>
<dbReference type="Proteomes" id="UP000077315">
    <property type="component" value="Unassembled WGS sequence"/>
</dbReference>
<gene>
    <name evidence="1" type="ORF">PHYBLDRAFT_170797</name>
</gene>
<dbReference type="GeneID" id="28997336"/>
<dbReference type="VEuPathDB" id="FungiDB:PHYBLDRAFT_170797"/>
<protein>
    <submittedName>
        <fullName evidence="1">Uncharacterized protein</fullName>
    </submittedName>
</protein>
<reference evidence="2" key="1">
    <citation type="submission" date="2015-06" db="EMBL/GenBank/DDBJ databases">
        <title>Expansion of signal transduction pathways in fungi by whole-genome duplication.</title>
        <authorList>
            <consortium name="DOE Joint Genome Institute"/>
            <person name="Corrochano L.M."/>
            <person name="Kuo A."/>
            <person name="Marcet-Houben M."/>
            <person name="Polaino S."/>
            <person name="Salamov A."/>
            <person name="Villalobos J.M."/>
            <person name="Alvarez M.I."/>
            <person name="Avalos J."/>
            <person name="Benito E.P."/>
            <person name="Benoit I."/>
            <person name="Burger G."/>
            <person name="Camino L.P."/>
            <person name="Canovas D."/>
            <person name="Cerda-Olmedo E."/>
            <person name="Cheng J.-F."/>
            <person name="Dominguez A."/>
            <person name="Elias M."/>
            <person name="Eslava A.P."/>
            <person name="Glaser F."/>
            <person name="Grimwood J."/>
            <person name="Gutierrez G."/>
            <person name="Heitman J."/>
            <person name="Henrissat B."/>
            <person name="Iturriaga E.A."/>
            <person name="Lang B.F."/>
            <person name="Lavin J.L."/>
            <person name="Lee S."/>
            <person name="Li W."/>
            <person name="Lindquist E."/>
            <person name="Lopez-Garcia S."/>
            <person name="Luque E.M."/>
            <person name="Marcos A.T."/>
            <person name="Martin J."/>
            <person name="McCluskey K."/>
            <person name="Medina H.R."/>
            <person name="Miralles-Duran A."/>
            <person name="Miyazaki A."/>
            <person name="Munoz-Torres E."/>
            <person name="Oguiza J.A."/>
            <person name="Ohm R."/>
            <person name="Olmedo M."/>
            <person name="Orejas M."/>
            <person name="Ortiz-Castellanos L."/>
            <person name="Pisabarro A.G."/>
            <person name="Rodriguez-Romero J."/>
            <person name="Ruiz-Herrera J."/>
            <person name="Ruiz-Vazquez R."/>
            <person name="Sanz C."/>
            <person name="Schackwitz W."/>
            <person name="Schmutz J."/>
            <person name="Shahriari M."/>
            <person name="Shelest E."/>
            <person name="Silva-Franco F."/>
            <person name="Soanes D."/>
            <person name="Syed K."/>
            <person name="Tagua V.G."/>
            <person name="Talbot N.J."/>
            <person name="Thon M."/>
            <person name="De vries R.P."/>
            <person name="Wiebenga A."/>
            <person name="Yadav J.S."/>
            <person name="Braun E.L."/>
            <person name="Baker S."/>
            <person name="Garre V."/>
            <person name="Horwitz B."/>
            <person name="Torres-Martinez S."/>
            <person name="Idnurm A."/>
            <person name="Herrera-Estrella A."/>
            <person name="Gabaldon T."/>
            <person name="Grigoriev I.V."/>
        </authorList>
    </citation>
    <scope>NUCLEOTIDE SEQUENCE [LARGE SCALE GENOMIC DNA]</scope>
    <source>
        <strain evidence="2">NRRL 1555(-)</strain>
    </source>
</reference>